<dbReference type="InterPro" id="IPR012349">
    <property type="entry name" value="Split_barrel_FMN-bd"/>
</dbReference>
<dbReference type="InterPro" id="IPR055343">
    <property type="entry name" value="CREG_beta-barrel"/>
</dbReference>
<gene>
    <name evidence="3" type="ORF">RM530_15235</name>
</gene>
<name>A0ABU2WNP0_9GAMM</name>
<dbReference type="Proteomes" id="UP001254608">
    <property type="component" value="Unassembled WGS sequence"/>
</dbReference>
<evidence type="ECO:0000259" key="2">
    <source>
        <dbReference type="Pfam" id="PF13883"/>
    </source>
</evidence>
<dbReference type="PANTHER" id="PTHR13343">
    <property type="entry name" value="CREG1 PROTEIN"/>
    <property type="match status" value="1"/>
</dbReference>
<protein>
    <submittedName>
        <fullName evidence="3">DUF2470 domain-containing protein</fullName>
    </submittedName>
</protein>
<dbReference type="SUPFAM" id="SSF50475">
    <property type="entry name" value="FMN-binding split barrel"/>
    <property type="match status" value="1"/>
</dbReference>
<evidence type="ECO:0000259" key="1">
    <source>
        <dbReference type="Pfam" id="PF10615"/>
    </source>
</evidence>
<dbReference type="RefSeq" id="WP_311366115.1">
    <property type="nucleotide sequence ID" value="NZ_JAVRIC010000025.1"/>
</dbReference>
<sequence length="241" mass="26420">MSDDTNQDLIAARRLYAQSQQGVLSTISKSMDGFPFGSVITFAPDATGAPVILISDIAEHTRNLKADPRVSLIVLEGGGDVQETGRLTVIGDAQRVGESEAVAERYYRRFPHASGYHQAHDFAFYRIRPVRIRYIGGFGRIHWYSPDQVLLANPFAGSAEDGMIRHMNADHVEAMRDYCGLAGVDCGNESPRMSGVDANGFELFIGKRMLRFDFETPASTPVEVRQALVALAKRARQAAAA</sequence>
<accession>A0ABU2WNP0</accession>
<dbReference type="Gene3D" id="2.30.110.10">
    <property type="entry name" value="Electron Transport, Fmn-binding Protein, Chain A"/>
    <property type="match status" value="1"/>
</dbReference>
<dbReference type="Gene3D" id="3.20.180.10">
    <property type="entry name" value="PNP-oxidase-like"/>
    <property type="match status" value="1"/>
</dbReference>
<comment type="caution">
    <text evidence="3">The sequence shown here is derived from an EMBL/GenBank/DDBJ whole genome shotgun (WGS) entry which is preliminary data.</text>
</comment>
<dbReference type="PANTHER" id="PTHR13343:SF17">
    <property type="entry name" value="CELLULAR REPRESSOR OF E1A-STIMULATED GENES, ISOFORM A"/>
    <property type="match status" value="1"/>
</dbReference>
<keyword evidence="4" id="KW-1185">Reference proteome</keyword>
<dbReference type="InterPro" id="IPR019595">
    <property type="entry name" value="DUF2470"/>
</dbReference>
<dbReference type="Pfam" id="PF10615">
    <property type="entry name" value="DUF2470"/>
    <property type="match status" value="1"/>
</dbReference>
<feature type="domain" description="DUF2470" evidence="1">
    <location>
        <begin position="161"/>
        <end position="231"/>
    </location>
</feature>
<dbReference type="EMBL" id="JAVRIC010000025">
    <property type="protein sequence ID" value="MDT0498702.1"/>
    <property type="molecule type" value="Genomic_DNA"/>
</dbReference>
<dbReference type="Pfam" id="PF13883">
    <property type="entry name" value="CREG_beta-barrel"/>
    <property type="match status" value="1"/>
</dbReference>
<organism evidence="3 4">
    <name type="scientific">Banduia mediterranea</name>
    <dbReference type="NCBI Taxonomy" id="3075609"/>
    <lineage>
        <taxon>Bacteria</taxon>
        <taxon>Pseudomonadati</taxon>
        <taxon>Pseudomonadota</taxon>
        <taxon>Gammaproteobacteria</taxon>
        <taxon>Nevskiales</taxon>
        <taxon>Algiphilaceae</taxon>
        <taxon>Banduia</taxon>
    </lineage>
</organism>
<dbReference type="InterPro" id="IPR037119">
    <property type="entry name" value="Haem_oxidase_HugZ-like_sf"/>
</dbReference>
<feature type="domain" description="CREG-like beta-barrel" evidence="2">
    <location>
        <begin position="10"/>
        <end position="146"/>
    </location>
</feature>
<proteinExistence type="predicted"/>
<evidence type="ECO:0000313" key="3">
    <source>
        <dbReference type="EMBL" id="MDT0498702.1"/>
    </source>
</evidence>
<reference evidence="3 4" key="1">
    <citation type="submission" date="2023-09" db="EMBL/GenBank/DDBJ databases">
        <authorList>
            <person name="Rey-Velasco X."/>
        </authorList>
    </citation>
    <scope>NUCLEOTIDE SEQUENCE [LARGE SCALE GENOMIC DNA]</scope>
    <source>
        <strain evidence="3 4">W345</strain>
    </source>
</reference>
<evidence type="ECO:0000313" key="4">
    <source>
        <dbReference type="Proteomes" id="UP001254608"/>
    </source>
</evidence>